<sequence>MSDLPDIVTHFIMHSLSEEENEAREGASTEIVDTPKEEEKRIDNVVETREEGVETDKPNSACNSRGVYNPSSQRGKSSMTASNEHVVAVDDEGNREGRSDRLPTAEKDYGGRSLKRRAVDVREDDRVKGVLSSNTSEGKVLLGKDVEDEGEDTSFDRKFEKYKKHCAEADSSSGYRLMKLTWDEFNEQHPVSESEFDSEDNLDSIFFESLDLPWPEKEREKYWRIKVYRWHEVQEIKRRKKEAAATNTSTSA</sequence>
<gene>
    <name evidence="2" type="ORF">KC19_2G226200</name>
</gene>
<protein>
    <submittedName>
        <fullName evidence="2">Uncharacterized protein</fullName>
    </submittedName>
</protein>
<feature type="compositionally biased region" description="Basic and acidic residues" evidence="1">
    <location>
        <begin position="92"/>
        <end position="110"/>
    </location>
</feature>
<feature type="compositionally biased region" description="Basic and acidic residues" evidence="1">
    <location>
        <begin position="23"/>
        <end position="57"/>
    </location>
</feature>
<evidence type="ECO:0000313" key="2">
    <source>
        <dbReference type="EMBL" id="KAG0588219.1"/>
    </source>
</evidence>
<proteinExistence type="predicted"/>
<feature type="region of interest" description="Disordered" evidence="1">
    <location>
        <begin position="15"/>
        <end position="111"/>
    </location>
</feature>
<feature type="compositionally biased region" description="Polar residues" evidence="1">
    <location>
        <begin position="69"/>
        <end position="83"/>
    </location>
</feature>
<evidence type="ECO:0000256" key="1">
    <source>
        <dbReference type="SAM" id="MobiDB-lite"/>
    </source>
</evidence>
<reference evidence="2" key="1">
    <citation type="submission" date="2020-06" db="EMBL/GenBank/DDBJ databases">
        <title>WGS assembly of Ceratodon purpureus strain R40.</title>
        <authorList>
            <person name="Carey S.B."/>
            <person name="Jenkins J."/>
            <person name="Shu S."/>
            <person name="Lovell J.T."/>
            <person name="Sreedasyam A."/>
            <person name="Maumus F."/>
            <person name="Tiley G.P."/>
            <person name="Fernandez-Pozo N."/>
            <person name="Barry K."/>
            <person name="Chen C."/>
            <person name="Wang M."/>
            <person name="Lipzen A."/>
            <person name="Daum C."/>
            <person name="Saski C.A."/>
            <person name="Payton A.C."/>
            <person name="Mcbreen J.C."/>
            <person name="Conrad R.E."/>
            <person name="Kollar L.M."/>
            <person name="Olsson S."/>
            <person name="Huttunen S."/>
            <person name="Landis J.B."/>
            <person name="Wickett N.J."/>
            <person name="Johnson M.G."/>
            <person name="Rensing S.A."/>
            <person name="Grimwood J."/>
            <person name="Schmutz J."/>
            <person name="Mcdaniel S.F."/>
        </authorList>
    </citation>
    <scope>NUCLEOTIDE SEQUENCE</scope>
    <source>
        <strain evidence="2">R40</strain>
    </source>
</reference>
<dbReference type="Proteomes" id="UP000822688">
    <property type="component" value="Chromosome 2"/>
</dbReference>
<evidence type="ECO:0000313" key="3">
    <source>
        <dbReference type="Proteomes" id="UP000822688"/>
    </source>
</evidence>
<dbReference type="AlphaFoldDB" id="A0A8T0IZ97"/>
<comment type="caution">
    <text evidence="2">The sequence shown here is derived from an EMBL/GenBank/DDBJ whole genome shotgun (WGS) entry which is preliminary data.</text>
</comment>
<name>A0A8T0IZ97_CERPU</name>
<dbReference type="EMBL" id="CM026422">
    <property type="protein sequence ID" value="KAG0588219.1"/>
    <property type="molecule type" value="Genomic_DNA"/>
</dbReference>
<organism evidence="2 3">
    <name type="scientific">Ceratodon purpureus</name>
    <name type="common">Fire moss</name>
    <name type="synonym">Dicranum purpureum</name>
    <dbReference type="NCBI Taxonomy" id="3225"/>
    <lineage>
        <taxon>Eukaryota</taxon>
        <taxon>Viridiplantae</taxon>
        <taxon>Streptophyta</taxon>
        <taxon>Embryophyta</taxon>
        <taxon>Bryophyta</taxon>
        <taxon>Bryophytina</taxon>
        <taxon>Bryopsida</taxon>
        <taxon>Dicranidae</taxon>
        <taxon>Pseudoditrichales</taxon>
        <taxon>Ditrichaceae</taxon>
        <taxon>Ceratodon</taxon>
    </lineage>
</organism>
<keyword evidence="3" id="KW-1185">Reference proteome</keyword>
<accession>A0A8T0IZ97</accession>